<dbReference type="EMBL" id="CP119935">
    <property type="protein sequence ID" value="WFD02922.1"/>
    <property type="molecule type" value="Genomic_DNA"/>
</dbReference>
<dbReference type="Pfam" id="PF04031">
    <property type="entry name" value="Las1"/>
    <property type="match status" value="1"/>
</dbReference>
<organism evidence="1 2">
    <name type="scientific">Malassezia obtusa</name>
    <dbReference type="NCBI Taxonomy" id="76774"/>
    <lineage>
        <taxon>Eukaryota</taxon>
        <taxon>Fungi</taxon>
        <taxon>Dikarya</taxon>
        <taxon>Basidiomycota</taxon>
        <taxon>Ustilaginomycotina</taxon>
        <taxon>Malasseziomycetes</taxon>
        <taxon>Malasseziales</taxon>
        <taxon>Malasseziaceae</taxon>
        <taxon>Malassezia</taxon>
    </lineage>
</organism>
<dbReference type="GO" id="GO:0000470">
    <property type="term" value="P:maturation of LSU-rRNA"/>
    <property type="evidence" value="ECO:0007669"/>
    <property type="project" value="TreeGrafter"/>
</dbReference>
<dbReference type="Proteomes" id="UP001214603">
    <property type="component" value="Chromosome 2"/>
</dbReference>
<dbReference type="GO" id="GO:0000460">
    <property type="term" value="P:maturation of 5.8S rRNA"/>
    <property type="evidence" value="ECO:0007669"/>
    <property type="project" value="TreeGrafter"/>
</dbReference>
<evidence type="ECO:0000313" key="2">
    <source>
        <dbReference type="Proteomes" id="UP001214603"/>
    </source>
</evidence>
<accession>A0AAF0E3M6</accession>
<dbReference type="GO" id="GO:0004519">
    <property type="term" value="F:endonuclease activity"/>
    <property type="evidence" value="ECO:0007669"/>
    <property type="project" value="InterPro"/>
</dbReference>
<dbReference type="InterPro" id="IPR007174">
    <property type="entry name" value="Las1"/>
</dbReference>
<evidence type="ECO:0000313" key="1">
    <source>
        <dbReference type="EMBL" id="WFD02922.1"/>
    </source>
</evidence>
<proteinExistence type="predicted"/>
<keyword evidence="2" id="KW-1185">Reference proteome</keyword>
<protein>
    <submittedName>
        <fullName evidence="1">rRNA-processing protein las1</fullName>
    </submittedName>
</protein>
<sequence>MRLPRRTPFYAPASEELAYVHALLYADAGDIESQQNGLQITRLWMNRTACPQAVEATALLVQARLLDRVAGAHEGTRAAYSMSLVRFVNSIVDSFQTGMYAQSIGAIAERIGLPQWLVQVRHSATHEELPSLVVCRDACALALQWLDQHYWQPTLSPAPAPDMADADDDDGAKREAAAAVAQLLHTFRAQAQAMARDRSLALRHSPPLVKTVAELEQWVQGETARRLAYASEHGRTPLLAGGGPRPDEGGVNDVALTCTASVLMLLTTQLLLPGALIPPSKERVLSERADCSIEALSDEHLALWDPLVRALHAAFPIFLPILIQALAQVAGGGEKPKERSYAAVARAWLAHLSLDAPYDTMEATLDVPRWRQPPSASSLPAAPEDAEAVPLWDVTQCSAPLRRIVIQHAMEVGVTSTCALAQALAEGELAARVAALIALRESEPKHAHGAALGEMEARSRLLRGLDAPPVDEVQGEPAASALEGWRCPAAWRPTPIGCLDGQQPPLLLP</sequence>
<dbReference type="GO" id="GO:0030687">
    <property type="term" value="C:preribosome, large subunit precursor"/>
    <property type="evidence" value="ECO:0007669"/>
    <property type="project" value="TreeGrafter"/>
</dbReference>
<dbReference type="PANTHER" id="PTHR15002:SF0">
    <property type="entry name" value="RIBOSOMAL BIOGENESIS PROTEIN LAS1L"/>
    <property type="match status" value="1"/>
</dbReference>
<dbReference type="GO" id="GO:0090730">
    <property type="term" value="C:Las1 complex"/>
    <property type="evidence" value="ECO:0007669"/>
    <property type="project" value="InterPro"/>
</dbReference>
<reference evidence="1" key="1">
    <citation type="submission" date="2023-03" db="EMBL/GenBank/DDBJ databases">
        <title>Mating type loci evolution in Malassezia.</title>
        <authorList>
            <person name="Coelho M.A."/>
        </authorList>
    </citation>
    <scope>NUCLEOTIDE SEQUENCE</scope>
    <source>
        <strain evidence="1">CBS 7876</strain>
    </source>
</reference>
<name>A0AAF0E3M6_9BASI</name>
<gene>
    <name evidence="1" type="primary">LAS1</name>
    <name evidence="1" type="ORF">MOBT1_001610</name>
</gene>
<dbReference type="AlphaFoldDB" id="A0AAF0E3M6"/>
<dbReference type="PANTHER" id="PTHR15002">
    <property type="entry name" value="RIBOSOMAL BIOGENESIS PROTEIN LAS1L"/>
    <property type="match status" value="1"/>
</dbReference>